<dbReference type="InterPro" id="IPR000551">
    <property type="entry name" value="MerR-type_HTH_dom"/>
</dbReference>
<proteinExistence type="predicted"/>
<dbReference type="Pfam" id="PF13411">
    <property type="entry name" value="MerR_1"/>
    <property type="match status" value="1"/>
</dbReference>
<name>A0ABX7FPZ0_BRECH</name>
<accession>A0ABX7FPZ0</accession>
<feature type="coiled-coil region" evidence="2">
    <location>
        <begin position="85"/>
        <end position="119"/>
    </location>
</feature>
<organism evidence="4 5">
    <name type="scientific">Brevibacillus choshinensis</name>
    <dbReference type="NCBI Taxonomy" id="54911"/>
    <lineage>
        <taxon>Bacteria</taxon>
        <taxon>Bacillati</taxon>
        <taxon>Bacillota</taxon>
        <taxon>Bacilli</taxon>
        <taxon>Bacillales</taxon>
        <taxon>Paenibacillaceae</taxon>
        <taxon>Brevibacillus</taxon>
    </lineage>
</organism>
<keyword evidence="2" id="KW-0175">Coiled coil</keyword>
<sequence>MDKRFSIQEAAKITGLTVHTLRYYEKIGLLDGVARNEQGYRQYAKSDLDWVDFLMRLRETGMPIAEMKRFSDLRSKGISTVPARREMLESHQVQIELQLKSLEENLESIRKKIDYYQTLEEEVSRGQPQNQTD</sequence>
<dbReference type="SMART" id="SM00422">
    <property type="entry name" value="HTH_MERR"/>
    <property type="match status" value="1"/>
</dbReference>
<keyword evidence="1" id="KW-0238">DNA-binding</keyword>
<dbReference type="Proteomes" id="UP000596248">
    <property type="component" value="Chromosome"/>
</dbReference>
<gene>
    <name evidence="4" type="ORF">JNE38_03800</name>
</gene>
<reference evidence="4 5" key="1">
    <citation type="submission" date="2021-01" db="EMBL/GenBank/DDBJ databases">
        <title>Identification of strong promoters based on the transcriptome of Brevibacillus choshinensis.</title>
        <authorList>
            <person name="Yao D."/>
            <person name="Zhang K."/>
            <person name="Wu J."/>
        </authorList>
    </citation>
    <scope>NUCLEOTIDE SEQUENCE [LARGE SCALE GENOMIC DNA]</scope>
    <source>
        <strain evidence="4 5">HPD31-SP3</strain>
    </source>
</reference>
<dbReference type="PANTHER" id="PTHR30204:SF98">
    <property type="entry name" value="HTH-TYPE TRANSCRIPTIONAL REGULATOR ADHR"/>
    <property type="match status" value="1"/>
</dbReference>
<evidence type="ECO:0000256" key="2">
    <source>
        <dbReference type="SAM" id="Coils"/>
    </source>
</evidence>
<keyword evidence="5" id="KW-1185">Reference proteome</keyword>
<evidence type="ECO:0000259" key="3">
    <source>
        <dbReference type="PROSITE" id="PS50937"/>
    </source>
</evidence>
<dbReference type="SUPFAM" id="SSF46955">
    <property type="entry name" value="Putative DNA-binding domain"/>
    <property type="match status" value="1"/>
</dbReference>
<protein>
    <submittedName>
        <fullName evidence="4">MerR family transcriptional regulator</fullName>
    </submittedName>
</protein>
<dbReference type="Gene3D" id="1.10.1660.10">
    <property type="match status" value="1"/>
</dbReference>
<dbReference type="EMBL" id="CP069127">
    <property type="protein sequence ID" value="QRG68308.1"/>
    <property type="molecule type" value="Genomic_DNA"/>
</dbReference>
<evidence type="ECO:0000256" key="1">
    <source>
        <dbReference type="ARBA" id="ARBA00023125"/>
    </source>
</evidence>
<dbReference type="RefSeq" id="WP_203355313.1">
    <property type="nucleotide sequence ID" value="NZ_CP069127.1"/>
</dbReference>
<evidence type="ECO:0000313" key="5">
    <source>
        <dbReference type="Proteomes" id="UP000596248"/>
    </source>
</evidence>
<dbReference type="PANTHER" id="PTHR30204">
    <property type="entry name" value="REDOX-CYCLING DRUG-SENSING TRANSCRIPTIONAL ACTIVATOR SOXR"/>
    <property type="match status" value="1"/>
</dbReference>
<dbReference type="PROSITE" id="PS50937">
    <property type="entry name" value="HTH_MERR_2"/>
    <property type="match status" value="1"/>
</dbReference>
<dbReference type="InterPro" id="IPR009061">
    <property type="entry name" value="DNA-bd_dom_put_sf"/>
</dbReference>
<dbReference type="InterPro" id="IPR047057">
    <property type="entry name" value="MerR_fam"/>
</dbReference>
<dbReference type="CDD" id="cd01109">
    <property type="entry name" value="HTH_YyaN"/>
    <property type="match status" value="1"/>
</dbReference>
<feature type="domain" description="HTH merR-type" evidence="3">
    <location>
        <begin position="4"/>
        <end position="73"/>
    </location>
</feature>
<dbReference type="PRINTS" id="PR00040">
    <property type="entry name" value="HTHMERR"/>
</dbReference>
<evidence type="ECO:0000313" key="4">
    <source>
        <dbReference type="EMBL" id="QRG68308.1"/>
    </source>
</evidence>